<evidence type="ECO:0000256" key="3">
    <source>
        <dbReference type="ARBA" id="ARBA00022741"/>
    </source>
</evidence>
<evidence type="ECO:0000259" key="6">
    <source>
        <dbReference type="PROSITE" id="PS50893"/>
    </source>
</evidence>
<evidence type="ECO:0000256" key="4">
    <source>
        <dbReference type="ARBA" id="ARBA00022840"/>
    </source>
</evidence>
<sequence>MEEIRQQSANSQEREEQSVVRARGVSKAYKTPQGRIDVLRRVDLSARLGEFVAITGPSGSGKTTLLTLLGALDAPDSGEIWLDEVAVHQLRGVAAADFRRTKVGFVFQLFYLLPGMSALENVMAPLLPYRKKLDFDLKQRARDLLEQVGLGERTGHVPARMSGGEQQRVAIARALINRPPVLLADEPTGNLDPATGNEILQVLQDLRERYNQTLIMVTHDQDIATRADRRIELGQTTSHAR</sequence>
<evidence type="ECO:0000256" key="5">
    <source>
        <dbReference type="SAM" id="MobiDB-lite"/>
    </source>
</evidence>
<keyword evidence="3" id="KW-0547">Nucleotide-binding</keyword>
<comment type="similarity">
    <text evidence="1">Belongs to the ABC transporter superfamily.</text>
</comment>
<dbReference type="SMART" id="SM00382">
    <property type="entry name" value="AAA"/>
    <property type="match status" value="1"/>
</dbReference>
<gene>
    <name evidence="7" type="primary">ybbA</name>
    <name evidence="7" type="ORF">KDH_68600</name>
</gene>
<accession>A0ABQ6G0K9</accession>
<keyword evidence="2" id="KW-0813">Transport</keyword>
<dbReference type="Pfam" id="PF00005">
    <property type="entry name" value="ABC_tran"/>
    <property type="match status" value="1"/>
</dbReference>
<dbReference type="RefSeq" id="WP_338256992.1">
    <property type="nucleotide sequence ID" value="NZ_BSRI01000002.1"/>
</dbReference>
<dbReference type="PROSITE" id="PS50893">
    <property type="entry name" value="ABC_TRANSPORTER_2"/>
    <property type="match status" value="1"/>
</dbReference>
<dbReference type="CDD" id="cd03255">
    <property type="entry name" value="ABC_MJ0796_LolCDE_FtsE"/>
    <property type="match status" value="1"/>
</dbReference>
<organism evidence="7 8">
    <name type="scientific">Dictyobacter halimunensis</name>
    <dbReference type="NCBI Taxonomy" id="3026934"/>
    <lineage>
        <taxon>Bacteria</taxon>
        <taxon>Bacillati</taxon>
        <taxon>Chloroflexota</taxon>
        <taxon>Ktedonobacteria</taxon>
        <taxon>Ktedonobacterales</taxon>
        <taxon>Dictyobacteraceae</taxon>
        <taxon>Dictyobacter</taxon>
    </lineage>
</organism>
<keyword evidence="8" id="KW-1185">Reference proteome</keyword>
<proteinExistence type="inferred from homology"/>
<dbReference type="InterPro" id="IPR017871">
    <property type="entry name" value="ABC_transporter-like_CS"/>
</dbReference>
<evidence type="ECO:0000256" key="1">
    <source>
        <dbReference type="ARBA" id="ARBA00005417"/>
    </source>
</evidence>
<dbReference type="PANTHER" id="PTHR42798">
    <property type="entry name" value="LIPOPROTEIN-RELEASING SYSTEM ATP-BINDING PROTEIN LOLD"/>
    <property type="match status" value="1"/>
</dbReference>
<evidence type="ECO:0000256" key="2">
    <source>
        <dbReference type="ARBA" id="ARBA00022448"/>
    </source>
</evidence>
<dbReference type="EMBL" id="BSRI01000002">
    <property type="protein sequence ID" value="GLV60037.1"/>
    <property type="molecule type" value="Genomic_DNA"/>
</dbReference>
<dbReference type="PROSITE" id="PS00211">
    <property type="entry name" value="ABC_TRANSPORTER_1"/>
    <property type="match status" value="1"/>
</dbReference>
<dbReference type="InterPro" id="IPR003593">
    <property type="entry name" value="AAA+_ATPase"/>
</dbReference>
<comment type="caution">
    <text evidence="7">The sequence shown here is derived from an EMBL/GenBank/DDBJ whole genome shotgun (WGS) entry which is preliminary data.</text>
</comment>
<dbReference type="InterPro" id="IPR003439">
    <property type="entry name" value="ABC_transporter-like_ATP-bd"/>
</dbReference>
<feature type="compositionally biased region" description="Polar residues" evidence="5">
    <location>
        <begin position="1"/>
        <end position="11"/>
    </location>
</feature>
<dbReference type="Gene3D" id="3.40.50.300">
    <property type="entry name" value="P-loop containing nucleotide triphosphate hydrolases"/>
    <property type="match status" value="1"/>
</dbReference>
<dbReference type="SUPFAM" id="SSF52540">
    <property type="entry name" value="P-loop containing nucleoside triphosphate hydrolases"/>
    <property type="match status" value="1"/>
</dbReference>
<keyword evidence="4 7" id="KW-0067">ATP-binding</keyword>
<name>A0ABQ6G0K9_9CHLR</name>
<protein>
    <submittedName>
        <fullName evidence="7">ABC transporter ATP-binding protein</fullName>
    </submittedName>
</protein>
<evidence type="ECO:0000313" key="8">
    <source>
        <dbReference type="Proteomes" id="UP001344906"/>
    </source>
</evidence>
<dbReference type="InterPro" id="IPR017911">
    <property type="entry name" value="MacB-like_ATP-bd"/>
</dbReference>
<dbReference type="GO" id="GO:0005524">
    <property type="term" value="F:ATP binding"/>
    <property type="evidence" value="ECO:0007669"/>
    <property type="project" value="UniProtKB-KW"/>
</dbReference>
<reference evidence="7 8" key="1">
    <citation type="submission" date="2023-02" db="EMBL/GenBank/DDBJ databases">
        <title>Dictyobacter halimunensis sp. nov., a new member of the class Ktedonobacteria from forest soil in a geothermal area.</title>
        <authorList>
            <person name="Rachmania M.K."/>
            <person name="Ningsih F."/>
            <person name="Sakai Y."/>
            <person name="Yabe S."/>
            <person name="Yokota A."/>
            <person name="Sjamsuridzal W."/>
        </authorList>
    </citation>
    <scope>NUCLEOTIDE SEQUENCE [LARGE SCALE GENOMIC DNA]</scope>
    <source>
        <strain evidence="7 8">S3.2.2.5</strain>
    </source>
</reference>
<feature type="region of interest" description="Disordered" evidence="5">
    <location>
        <begin position="1"/>
        <end position="23"/>
    </location>
</feature>
<evidence type="ECO:0000313" key="7">
    <source>
        <dbReference type="EMBL" id="GLV60037.1"/>
    </source>
</evidence>
<dbReference type="Proteomes" id="UP001344906">
    <property type="component" value="Unassembled WGS sequence"/>
</dbReference>
<dbReference type="PANTHER" id="PTHR42798:SF7">
    <property type="entry name" value="ALPHA-D-RIBOSE 1-METHYLPHOSPHONATE 5-TRIPHOSPHATE SYNTHASE SUBUNIT PHNL"/>
    <property type="match status" value="1"/>
</dbReference>
<feature type="domain" description="ABC transporter" evidence="6">
    <location>
        <begin position="20"/>
        <end position="240"/>
    </location>
</feature>
<dbReference type="InterPro" id="IPR027417">
    <property type="entry name" value="P-loop_NTPase"/>
</dbReference>